<dbReference type="GeneID" id="91288347"/>
<proteinExistence type="predicted"/>
<dbReference type="AlphaFoldDB" id="A0A423V2J3"/>
<gene>
    <name evidence="1" type="ORF">D3105_08850</name>
</gene>
<accession>A0A423V2J3</accession>
<dbReference type="RefSeq" id="WP_032779339.1">
    <property type="nucleotide sequence ID" value="NZ_QWFA01000036.1"/>
</dbReference>
<name>A0A423V2J3_STRGL</name>
<dbReference type="EMBL" id="QWFA01000036">
    <property type="protein sequence ID" value="ROV68829.1"/>
    <property type="molecule type" value="Genomic_DNA"/>
</dbReference>
<dbReference type="Proteomes" id="UP000285596">
    <property type="component" value="Unassembled WGS sequence"/>
</dbReference>
<reference evidence="1 2" key="1">
    <citation type="submission" date="2018-08" db="EMBL/GenBank/DDBJ databases">
        <title>Streptomyces globisporus 1912-4Crt, whole genome shotgun sequence.</title>
        <authorList>
            <person name="Matselyukh B."/>
        </authorList>
    </citation>
    <scope>NUCLEOTIDE SEQUENCE [LARGE SCALE GENOMIC DNA]</scope>
    <source>
        <strain evidence="1 2">1912-4Crt</strain>
    </source>
</reference>
<evidence type="ECO:0000313" key="2">
    <source>
        <dbReference type="Proteomes" id="UP000285596"/>
    </source>
</evidence>
<comment type="caution">
    <text evidence="1">The sequence shown here is derived from an EMBL/GenBank/DDBJ whole genome shotgun (WGS) entry which is preliminary data.</text>
</comment>
<organism evidence="1 2">
    <name type="scientific">Streptomyces globisporus</name>
    <dbReference type="NCBI Taxonomy" id="1908"/>
    <lineage>
        <taxon>Bacteria</taxon>
        <taxon>Bacillati</taxon>
        <taxon>Actinomycetota</taxon>
        <taxon>Actinomycetes</taxon>
        <taxon>Kitasatosporales</taxon>
        <taxon>Streptomycetaceae</taxon>
        <taxon>Streptomyces</taxon>
    </lineage>
</organism>
<evidence type="ECO:0000313" key="1">
    <source>
        <dbReference type="EMBL" id="ROV68829.1"/>
    </source>
</evidence>
<protein>
    <submittedName>
        <fullName evidence="1">Uncharacterized protein</fullName>
    </submittedName>
</protein>
<sequence length="90" mass="9378">MTADHRDPVSPAPSALDTDVSLAVIEYGDAASAYAPAMSTPGLPQSVVDDYAIVVDVLALARRVPLPDVPPLLAVGTRALLRVHHALLGR</sequence>